<dbReference type="Proteomes" id="UP000004810">
    <property type="component" value="Unassembled WGS sequence"/>
</dbReference>
<dbReference type="InterPro" id="IPR008922">
    <property type="entry name" value="Di-copper_centre_dom_sf"/>
</dbReference>
<reference evidence="2" key="1">
    <citation type="submission" date="2012-08" db="EMBL/GenBank/DDBJ databases">
        <title>The Genome Sequence of Wuchereria bancrofti.</title>
        <authorList>
            <person name="Nutman T.B."/>
            <person name="Fink D.L."/>
            <person name="Russ C."/>
            <person name="Young S."/>
            <person name="Zeng Q."/>
            <person name="Koehrsen M."/>
            <person name="Alvarado L."/>
            <person name="Berlin A."/>
            <person name="Chapman S.B."/>
            <person name="Chen Z."/>
            <person name="Freedman E."/>
            <person name="Gellesch M."/>
            <person name="Goldberg J."/>
            <person name="Griggs A."/>
            <person name="Gujja S."/>
            <person name="Heilman E.R."/>
            <person name="Heiman D."/>
            <person name="Hepburn T."/>
            <person name="Howarth C."/>
            <person name="Jen D."/>
            <person name="Larson L."/>
            <person name="Lewis B."/>
            <person name="Mehta T."/>
            <person name="Park D."/>
            <person name="Pearson M."/>
            <person name="Roberts A."/>
            <person name="Saif S."/>
            <person name="Shea T."/>
            <person name="Shenoy N."/>
            <person name="Sisk P."/>
            <person name="Stolte C."/>
            <person name="Sykes S."/>
            <person name="Walk T."/>
            <person name="White J."/>
            <person name="Yandava C."/>
            <person name="Haas B."/>
            <person name="Henn M.R."/>
            <person name="Nusbaum C."/>
            <person name="Birren B."/>
        </authorList>
    </citation>
    <scope>NUCLEOTIDE SEQUENCE [LARGE SCALE GENOMIC DNA]</scope>
    <source>
        <strain evidence="2">NA</strain>
    </source>
</reference>
<dbReference type="SUPFAM" id="SSF48056">
    <property type="entry name" value="Di-copper centre-containing domain"/>
    <property type="match status" value="1"/>
</dbReference>
<dbReference type="Gene3D" id="1.10.1280.10">
    <property type="entry name" value="Di-copper center containing domain from catechol oxidase"/>
    <property type="match status" value="1"/>
</dbReference>
<dbReference type="EMBL" id="ADBV01022970">
    <property type="protein sequence ID" value="EJW70221.1"/>
    <property type="molecule type" value="Genomic_DNA"/>
</dbReference>
<name>J9DL76_WUCBA</name>
<evidence type="ECO:0000313" key="2">
    <source>
        <dbReference type="Proteomes" id="UP000004810"/>
    </source>
</evidence>
<protein>
    <submittedName>
        <fullName evidence="1">Uncharacterized protein</fullName>
    </submittedName>
</protein>
<feature type="non-terminal residue" evidence="1">
    <location>
        <position position="58"/>
    </location>
</feature>
<accession>J9DL76</accession>
<feature type="non-terminal residue" evidence="1">
    <location>
        <position position="1"/>
    </location>
</feature>
<evidence type="ECO:0000313" key="1">
    <source>
        <dbReference type="EMBL" id="EJW70221.1"/>
    </source>
</evidence>
<dbReference type="AlphaFoldDB" id="J9DL76"/>
<organism evidence="1 2">
    <name type="scientific">Wuchereria bancrofti</name>
    <dbReference type="NCBI Taxonomy" id="6293"/>
    <lineage>
        <taxon>Eukaryota</taxon>
        <taxon>Metazoa</taxon>
        <taxon>Ecdysozoa</taxon>
        <taxon>Nematoda</taxon>
        <taxon>Chromadorea</taxon>
        <taxon>Rhabditida</taxon>
        <taxon>Spirurina</taxon>
        <taxon>Spiruromorpha</taxon>
        <taxon>Filarioidea</taxon>
        <taxon>Onchocercidae</taxon>
        <taxon>Wuchereria</taxon>
    </lineage>
</organism>
<proteinExistence type="predicted"/>
<comment type="caution">
    <text evidence="1">The sequence shown here is derived from an EMBL/GenBank/DDBJ whole genome shotgun (WGS) entry which is preliminary data.</text>
</comment>
<gene>
    <name evidence="1" type="ORF">WUBG_18872</name>
</gene>
<sequence length="58" mass="6837">GSLSPDGKCHLRNGRILERAIRKEIRMLNKDERERFFTAIQQLKASGEYNRLADIHRQ</sequence>